<name>A0A1M5NWF6_9BRAD</name>
<evidence type="ECO:0000313" key="2">
    <source>
        <dbReference type="Proteomes" id="UP000189796"/>
    </source>
</evidence>
<gene>
    <name evidence="1" type="ORF">SAMN05443248_3136</name>
</gene>
<evidence type="ECO:0000313" key="1">
    <source>
        <dbReference type="EMBL" id="SHG93785.1"/>
    </source>
</evidence>
<organism evidence="1 2">
    <name type="scientific">Bradyrhizobium erythrophlei</name>
    <dbReference type="NCBI Taxonomy" id="1437360"/>
    <lineage>
        <taxon>Bacteria</taxon>
        <taxon>Pseudomonadati</taxon>
        <taxon>Pseudomonadota</taxon>
        <taxon>Alphaproteobacteria</taxon>
        <taxon>Hyphomicrobiales</taxon>
        <taxon>Nitrobacteraceae</taxon>
        <taxon>Bradyrhizobium</taxon>
    </lineage>
</organism>
<proteinExistence type="predicted"/>
<dbReference type="EMBL" id="LT670817">
    <property type="protein sequence ID" value="SHG93785.1"/>
    <property type="molecule type" value="Genomic_DNA"/>
</dbReference>
<protein>
    <submittedName>
        <fullName evidence="1">Uncharacterized protein</fullName>
    </submittedName>
</protein>
<reference evidence="1 2" key="1">
    <citation type="submission" date="2016-11" db="EMBL/GenBank/DDBJ databases">
        <authorList>
            <person name="Jaros S."/>
            <person name="Januszkiewicz K."/>
            <person name="Wedrychowicz H."/>
        </authorList>
    </citation>
    <scope>NUCLEOTIDE SEQUENCE [LARGE SCALE GENOMIC DNA]</scope>
    <source>
        <strain evidence="1 2">GAS138</strain>
    </source>
</reference>
<dbReference type="AlphaFoldDB" id="A0A1M5NWF6"/>
<dbReference type="Proteomes" id="UP000189796">
    <property type="component" value="Chromosome I"/>
</dbReference>
<sequence length="41" mass="4639">MIGAHGMAPIRPASWFYLAISRRLQPTGCLHNNPTRYQAEI</sequence>
<accession>A0A1M5NWF6</accession>